<dbReference type="AlphaFoldDB" id="A0A9N9E857"/>
<feature type="compositionally biased region" description="Polar residues" evidence="1">
    <location>
        <begin position="27"/>
        <end position="43"/>
    </location>
</feature>
<dbReference type="EMBL" id="CAJVPS010011903">
    <property type="protein sequence ID" value="CAG8667867.1"/>
    <property type="molecule type" value="Genomic_DNA"/>
</dbReference>
<comment type="caution">
    <text evidence="2">The sequence shown here is derived from an EMBL/GenBank/DDBJ whole genome shotgun (WGS) entry which is preliminary data.</text>
</comment>
<feature type="region of interest" description="Disordered" evidence="1">
    <location>
        <begin position="1"/>
        <end position="44"/>
    </location>
</feature>
<evidence type="ECO:0000313" key="2">
    <source>
        <dbReference type="EMBL" id="CAG8667867.1"/>
    </source>
</evidence>
<reference evidence="2" key="1">
    <citation type="submission" date="2021-06" db="EMBL/GenBank/DDBJ databases">
        <authorList>
            <person name="Kallberg Y."/>
            <person name="Tangrot J."/>
            <person name="Rosling A."/>
        </authorList>
    </citation>
    <scope>NUCLEOTIDE SEQUENCE</scope>
    <source>
        <strain evidence="2">FL130A</strain>
    </source>
</reference>
<proteinExistence type="predicted"/>
<gene>
    <name evidence="2" type="ORF">ALEPTO_LOCUS10510</name>
</gene>
<accession>A0A9N9E857</accession>
<keyword evidence="3" id="KW-1185">Reference proteome</keyword>
<name>A0A9N9E857_9GLOM</name>
<organism evidence="2 3">
    <name type="scientific">Ambispora leptoticha</name>
    <dbReference type="NCBI Taxonomy" id="144679"/>
    <lineage>
        <taxon>Eukaryota</taxon>
        <taxon>Fungi</taxon>
        <taxon>Fungi incertae sedis</taxon>
        <taxon>Mucoromycota</taxon>
        <taxon>Glomeromycotina</taxon>
        <taxon>Glomeromycetes</taxon>
        <taxon>Archaeosporales</taxon>
        <taxon>Ambisporaceae</taxon>
        <taxon>Ambispora</taxon>
    </lineage>
</organism>
<dbReference type="Proteomes" id="UP000789508">
    <property type="component" value="Unassembled WGS sequence"/>
</dbReference>
<evidence type="ECO:0000256" key="1">
    <source>
        <dbReference type="SAM" id="MobiDB-lite"/>
    </source>
</evidence>
<protein>
    <submittedName>
        <fullName evidence="2">13620_t:CDS:1</fullName>
    </submittedName>
</protein>
<evidence type="ECO:0000313" key="3">
    <source>
        <dbReference type="Proteomes" id="UP000789508"/>
    </source>
</evidence>
<feature type="non-terminal residue" evidence="2">
    <location>
        <position position="1"/>
    </location>
</feature>
<sequence length="174" mass="19995">MPRSIKKNDLATCQPNEFGKKIKNKRNVSNTAQSRPKNRSNQDQEIEEMFEKTTKKSKAQQIYDDMHLYFRDLDRPVGFNPMLPVEVASAIWKETSSGVLVGATKQEKSWLSNFWVPREALFGRLPNVRICCSVPVANIYFVFKIFRTCAGELDVRAGEEGVYVEEEGVRIEEE</sequence>